<evidence type="ECO:0000313" key="1">
    <source>
        <dbReference type="EMBL" id="PHT91233.1"/>
    </source>
</evidence>
<dbReference type="Gramene" id="PHT91233">
    <property type="protein sequence ID" value="PHT91233"/>
    <property type="gene ID" value="T459_06346"/>
</dbReference>
<dbReference type="AlphaFoldDB" id="A0A2G3AAM7"/>
<sequence>MGNPFDVDYVEGNAQQSNGSLNCGLFLAAYAKYLSDGLQVSNDGLDVILLLKRYATLLWKYGEFKARKPYASDIKDPRRPNPNFITPNKE</sequence>
<accession>A0A2G3AAM7</accession>
<comment type="caution">
    <text evidence="1">The sequence shown here is derived from an EMBL/GenBank/DDBJ whole genome shotgun (WGS) entry which is preliminary data.</text>
</comment>
<proteinExistence type="predicted"/>
<keyword evidence="2" id="KW-1185">Reference proteome</keyword>
<evidence type="ECO:0000313" key="2">
    <source>
        <dbReference type="Proteomes" id="UP000222542"/>
    </source>
</evidence>
<organism evidence="1 2">
    <name type="scientific">Capsicum annuum</name>
    <name type="common">Capsicum pepper</name>
    <dbReference type="NCBI Taxonomy" id="4072"/>
    <lineage>
        <taxon>Eukaryota</taxon>
        <taxon>Viridiplantae</taxon>
        <taxon>Streptophyta</taxon>
        <taxon>Embryophyta</taxon>
        <taxon>Tracheophyta</taxon>
        <taxon>Spermatophyta</taxon>
        <taxon>Magnoliopsida</taxon>
        <taxon>eudicotyledons</taxon>
        <taxon>Gunneridae</taxon>
        <taxon>Pentapetalae</taxon>
        <taxon>asterids</taxon>
        <taxon>lamiids</taxon>
        <taxon>Solanales</taxon>
        <taxon>Solanaceae</taxon>
        <taxon>Solanoideae</taxon>
        <taxon>Capsiceae</taxon>
        <taxon>Capsicum</taxon>
    </lineage>
</organism>
<dbReference type="PANTHER" id="PTHR33022:SF13">
    <property type="entry name" value="UBIQUITIN-LIKE PROTEASE FAMILY PROFILE DOMAIN-CONTAINING PROTEIN"/>
    <property type="match status" value="1"/>
</dbReference>
<gene>
    <name evidence="1" type="ORF">T459_06346</name>
</gene>
<protein>
    <recommendedName>
        <fullName evidence="3">Ubiquitin-like protease family profile domain-containing protein</fullName>
    </recommendedName>
</protein>
<dbReference type="EMBL" id="AYRZ02000002">
    <property type="protein sequence ID" value="PHT91233.1"/>
    <property type="molecule type" value="Genomic_DNA"/>
</dbReference>
<dbReference type="PANTHER" id="PTHR33022">
    <property type="entry name" value="DUF1985 DOMAIN-CONTAINING PROTEIN"/>
    <property type="match status" value="1"/>
</dbReference>
<evidence type="ECO:0008006" key="3">
    <source>
        <dbReference type="Google" id="ProtNLM"/>
    </source>
</evidence>
<dbReference type="Proteomes" id="UP000222542">
    <property type="component" value="Unassembled WGS sequence"/>
</dbReference>
<reference evidence="1 2" key="2">
    <citation type="journal article" date="2017" name="Genome Biol.">
        <title>New reference genome sequences of hot pepper reveal the massive evolution of plant disease-resistance genes by retroduplication.</title>
        <authorList>
            <person name="Kim S."/>
            <person name="Park J."/>
            <person name="Yeom S.I."/>
            <person name="Kim Y.M."/>
            <person name="Seo E."/>
            <person name="Kim K.T."/>
            <person name="Kim M.S."/>
            <person name="Lee J.M."/>
            <person name="Cheong K."/>
            <person name="Shin H.S."/>
            <person name="Kim S.B."/>
            <person name="Han K."/>
            <person name="Lee J."/>
            <person name="Park M."/>
            <person name="Lee H.A."/>
            <person name="Lee H.Y."/>
            <person name="Lee Y."/>
            <person name="Oh S."/>
            <person name="Lee J.H."/>
            <person name="Choi E."/>
            <person name="Choi E."/>
            <person name="Lee S.E."/>
            <person name="Jeon J."/>
            <person name="Kim H."/>
            <person name="Choi G."/>
            <person name="Song H."/>
            <person name="Lee J."/>
            <person name="Lee S.C."/>
            <person name="Kwon J.K."/>
            <person name="Lee H.Y."/>
            <person name="Koo N."/>
            <person name="Hong Y."/>
            <person name="Kim R.W."/>
            <person name="Kang W.H."/>
            <person name="Huh J.H."/>
            <person name="Kang B.C."/>
            <person name="Yang T.J."/>
            <person name="Lee Y.H."/>
            <person name="Bennetzen J.L."/>
            <person name="Choi D."/>
        </authorList>
    </citation>
    <scope>NUCLEOTIDE SEQUENCE [LARGE SCALE GENOMIC DNA]</scope>
    <source>
        <strain evidence="2">cv. CM334</strain>
    </source>
</reference>
<name>A0A2G3AAM7_CAPAN</name>
<reference evidence="1 2" key="1">
    <citation type="journal article" date="2014" name="Nat. Genet.">
        <title>Genome sequence of the hot pepper provides insights into the evolution of pungency in Capsicum species.</title>
        <authorList>
            <person name="Kim S."/>
            <person name="Park M."/>
            <person name="Yeom S.I."/>
            <person name="Kim Y.M."/>
            <person name="Lee J.M."/>
            <person name="Lee H.A."/>
            <person name="Seo E."/>
            <person name="Choi J."/>
            <person name="Cheong K."/>
            <person name="Kim K.T."/>
            <person name="Jung K."/>
            <person name="Lee G.W."/>
            <person name="Oh S.K."/>
            <person name="Bae C."/>
            <person name="Kim S.B."/>
            <person name="Lee H.Y."/>
            <person name="Kim S.Y."/>
            <person name="Kim M.S."/>
            <person name="Kang B.C."/>
            <person name="Jo Y.D."/>
            <person name="Yang H.B."/>
            <person name="Jeong H.J."/>
            <person name="Kang W.H."/>
            <person name="Kwon J.K."/>
            <person name="Shin C."/>
            <person name="Lim J.Y."/>
            <person name="Park J.H."/>
            <person name="Huh J.H."/>
            <person name="Kim J.S."/>
            <person name="Kim B.D."/>
            <person name="Cohen O."/>
            <person name="Paran I."/>
            <person name="Suh M.C."/>
            <person name="Lee S.B."/>
            <person name="Kim Y.K."/>
            <person name="Shin Y."/>
            <person name="Noh S.J."/>
            <person name="Park J."/>
            <person name="Seo Y.S."/>
            <person name="Kwon S.Y."/>
            <person name="Kim H.A."/>
            <person name="Park J.M."/>
            <person name="Kim H.J."/>
            <person name="Choi S.B."/>
            <person name="Bosland P.W."/>
            <person name="Reeves G."/>
            <person name="Jo S.H."/>
            <person name="Lee B.W."/>
            <person name="Cho H.T."/>
            <person name="Choi H.S."/>
            <person name="Lee M.S."/>
            <person name="Yu Y."/>
            <person name="Do Choi Y."/>
            <person name="Park B.S."/>
            <person name="van Deynze A."/>
            <person name="Ashrafi H."/>
            <person name="Hill T."/>
            <person name="Kim W.T."/>
            <person name="Pai H.S."/>
            <person name="Ahn H.K."/>
            <person name="Yeam I."/>
            <person name="Giovannoni J.J."/>
            <person name="Rose J.K."/>
            <person name="Sorensen I."/>
            <person name="Lee S.J."/>
            <person name="Kim R.W."/>
            <person name="Choi I.Y."/>
            <person name="Choi B.S."/>
            <person name="Lim J.S."/>
            <person name="Lee Y.H."/>
            <person name="Choi D."/>
        </authorList>
    </citation>
    <scope>NUCLEOTIDE SEQUENCE [LARGE SCALE GENOMIC DNA]</scope>
    <source>
        <strain evidence="2">cv. CM334</strain>
    </source>
</reference>
<dbReference type="Gene3D" id="3.40.395.10">
    <property type="entry name" value="Adenoviral Proteinase, Chain A"/>
    <property type="match status" value="1"/>
</dbReference>